<accession>A0A1I6FI76</accession>
<dbReference type="PROSITE" id="PS51782">
    <property type="entry name" value="LYSM"/>
    <property type="match status" value="1"/>
</dbReference>
<evidence type="ECO:0000313" key="4">
    <source>
        <dbReference type="EMBL" id="SFR29632.1"/>
    </source>
</evidence>
<dbReference type="Gene3D" id="3.10.350.10">
    <property type="entry name" value="LysM domain"/>
    <property type="match status" value="1"/>
</dbReference>
<dbReference type="Gene3D" id="2.90.10.10">
    <property type="entry name" value="Bulb-type lectin domain"/>
    <property type="match status" value="2"/>
</dbReference>
<keyword evidence="5" id="KW-1185">Reference proteome</keyword>
<sequence length="188" mass="19593">MDTLQAGQEITRGQQLTSVNGYMLTLQSDGNLVLSEDSGTVWASGTDGKGAVRATLQDDGNFVLYTSDENAVWSTGTQGNEGSRLVLQDDRNLVVFAGDGSAKWATNTNTNTPQPTPQAAAPAPAPVEEAPAAPAAPAVQTYTVEGGDSLWAIAERFYGDGNRYGEIASANGISNPDLIHPGQVLTIP</sequence>
<organism evidence="4 5">
    <name type="scientific">Lentzea waywayandensis</name>
    <dbReference type="NCBI Taxonomy" id="84724"/>
    <lineage>
        <taxon>Bacteria</taxon>
        <taxon>Bacillati</taxon>
        <taxon>Actinomycetota</taxon>
        <taxon>Actinomycetes</taxon>
        <taxon>Pseudonocardiales</taxon>
        <taxon>Pseudonocardiaceae</taxon>
        <taxon>Lentzea</taxon>
    </lineage>
</organism>
<dbReference type="SMART" id="SM00257">
    <property type="entry name" value="LysM"/>
    <property type="match status" value="1"/>
</dbReference>
<evidence type="ECO:0000259" key="3">
    <source>
        <dbReference type="PROSITE" id="PS51782"/>
    </source>
</evidence>
<reference evidence="5" key="1">
    <citation type="submission" date="2016-10" db="EMBL/GenBank/DDBJ databases">
        <authorList>
            <person name="Varghese N."/>
            <person name="Submissions S."/>
        </authorList>
    </citation>
    <scope>NUCLEOTIDE SEQUENCE [LARGE SCALE GENOMIC DNA]</scope>
    <source>
        <strain evidence="5">DSM 44232</strain>
    </source>
</reference>
<dbReference type="SUPFAM" id="SSF51110">
    <property type="entry name" value="alpha-D-mannose-specific plant lectins"/>
    <property type="match status" value="1"/>
</dbReference>
<dbReference type="SMART" id="SM00108">
    <property type="entry name" value="B_lectin"/>
    <property type="match status" value="1"/>
</dbReference>
<dbReference type="InterPro" id="IPR052196">
    <property type="entry name" value="Bact_Kbp"/>
</dbReference>
<dbReference type="CDD" id="cd00118">
    <property type="entry name" value="LysM"/>
    <property type="match status" value="1"/>
</dbReference>
<dbReference type="Proteomes" id="UP000198583">
    <property type="component" value="Unassembled WGS sequence"/>
</dbReference>
<dbReference type="RefSeq" id="WP_093606018.1">
    <property type="nucleotide sequence ID" value="NZ_FOYL01000020.1"/>
</dbReference>
<protein>
    <submittedName>
        <fullName evidence="4">LysM domain-containing protein</fullName>
    </submittedName>
</protein>
<dbReference type="InterPro" id="IPR018392">
    <property type="entry name" value="LysM"/>
</dbReference>
<dbReference type="EMBL" id="FOYL01000020">
    <property type="protein sequence ID" value="SFR29632.1"/>
    <property type="molecule type" value="Genomic_DNA"/>
</dbReference>
<dbReference type="OrthoDB" id="516973at2"/>
<feature type="compositionally biased region" description="Low complexity" evidence="1">
    <location>
        <begin position="105"/>
        <end position="136"/>
    </location>
</feature>
<dbReference type="PANTHER" id="PTHR34700">
    <property type="entry name" value="POTASSIUM BINDING PROTEIN KBP"/>
    <property type="match status" value="1"/>
</dbReference>
<dbReference type="Pfam" id="PF01476">
    <property type="entry name" value="LysM"/>
    <property type="match status" value="1"/>
</dbReference>
<dbReference type="PROSITE" id="PS50927">
    <property type="entry name" value="BULB_LECTIN"/>
    <property type="match status" value="1"/>
</dbReference>
<evidence type="ECO:0000256" key="1">
    <source>
        <dbReference type="SAM" id="MobiDB-lite"/>
    </source>
</evidence>
<evidence type="ECO:0000259" key="2">
    <source>
        <dbReference type="PROSITE" id="PS50927"/>
    </source>
</evidence>
<dbReference type="InterPro" id="IPR001480">
    <property type="entry name" value="Bulb-type_lectin_dom"/>
</dbReference>
<feature type="domain" description="LysM" evidence="3">
    <location>
        <begin position="140"/>
        <end position="187"/>
    </location>
</feature>
<gene>
    <name evidence="4" type="ORF">SAMN04488564_120105</name>
</gene>
<proteinExistence type="predicted"/>
<name>A0A1I6FI76_9PSEU</name>
<dbReference type="CDD" id="cd00028">
    <property type="entry name" value="B_lectin"/>
    <property type="match status" value="1"/>
</dbReference>
<dbReference type="STRING" id="84724.SAMN04488564_120105"/>
<dbReference type="InterPro" id="IPR036426">
    <property type="entry name" value="Bulb-type_lectin_dom_sf"/>
</dbReference>
<dbReference type="PANTHER" id="PTHR34700:SF4">
    <property type="entry name" value="PHAGE-LIKE ELEMENT PBSX PROTEIN XKDP"/>
    <property type="match status" value="1"/>
</dbReference>
<dbReference type="SUPFAM" id="SSF54106">
    <property type="entry name" value="LysM domain"/>
    <property type="match status" value="1"/>
</dbReference>
<feature type="domain" description="Bulb-type lectin" evidence="2">
    <location>
        <begin position="1"/>
        <end position="108"/>
    </location>
</feature>
<dbReference type="AlphaFoldDB" id="A0A1I6FI76"/>
<feature type="region of interest" description="Disordered" evidence="1">
    <location>
        <begin position="104"/>
        <end position="136"/>
    </location>
</feature>
<evidence type="ECO:0000313" key="5">
    <source>
        <dbReference type="Proteomes" id="UP000198583"/>
    </source>
</evidence>
<dbReference type="InterPro" id="IPR036779">
    <property type="entry name" value="LysM_dom_sf"/>
</dbReference>